<dbReference type="PROSITE" id="PS51044">
    <property type="entry name" value="ZF_SP_RING"/>
    <property type="match status" value="1"/>
</dbReference>
<dbReference type="CDD" id="cd16792">
    <property type="entry name" value="SP-RING_Siz-like"/>
    <property type="match status" value="1"/>
</dbReference>
<evidence type="ECO:0000256" key="4">
    <source>
        <dbReference type="ARBA" id="ARBA00022679"/>
    </source>
</evidence>
<evidence type="ECO:0000259" key="12">
    <source>
        <dbReference type="PROSITE" id="PS50800"/>
    </source>
</evidence>
<evidence type="ECO:0000256" key="10">
    <source>
        <dbReference type="PROSITE-ProRule" id="PRU00452"/>
    </source>
</evidence>
<comment type="pathway">
    <text evidence="2">Protein modification; protein sumoylation.</text>
</comment>
<dbReference type="GO" id="GO:0005634">
    <property type="term" value="C:nucleus"/>
    <property type="evidence" value="ECO:0007669"/>
    <property type="project" value="UniProtKB-SubCell"/>
</dbReference>
<dbReference type="PANTHER" id="PTHR10782">
    <property type="entry name" value="ZINC FINGER MIZ DOMAIN-CONTAINING PROTEIN"/>
    <property type="match status" value="1"/>
</dbReference>
<keyword evidence="8" id="KW-0862">Zinc</keyword>
<evidence type="ECO:0000259" key="13">
    <source>
        <dbReference type="PROSITE" id="PS51044"/>
    </source>
</evidence>
<dbReference type="SUPFAM" id="SSF68906">
    <property type="entry name" value="SAP domain"/>
    <property type="match status" value="1"/>
</dbReference>
<accession>A0A6A6W1R0</accession>
<evidence type="ECO:0000313" key="15">
    <source>
        <dbReference type="EMBL" id="KAF2756079.1"/>
    </source>
</evidence>
<dbReference type="PROSITE" id="PS51466">
    <property type="entry name" value="PINIT"/>
    <property type="match status" value="1"/>
</dbReference>
<dbReference type="EMBL" id="ML996576">
    <property type="protein sequence ID" value="KAF2756079.1"/>
    <property type="molecule type" value="Genomic_DNA"/>
</dbReference>
<keyword evidence="9" id="KW-0539">Nucleus</keyword>
<dbReference type="Pfam" id="PF02891">
    <property type="entry name" value="zf-MIZ"/>
    <property type="match status" value="1"/>
</dbReference>
<dbReference type="AlphaFoldDB" id="A0A6A6W1R0"/>
<feature type="compositionally biased region" description="Gly residues" evidence="11">
    <location>
        <begin position="468"/>
        <end position="479"/>
    </location>
</feature>
<keyword evidence="4" id="KW-0808">Transferase</keyword>
<comment type="similarity">
    <text evidence="3">Belongs to the PIAS family.</text>
</comment>
<feature type="region of interest" description="Disordered" evidence="11">
    <location>
        <begin position="387"/>
        <end position="419"/>
    </location>
</feature>
<dbReference type="InterPro" id="IPR003034">
    <property type="entry name" value="SAP_dom"/>
</dbReference>
<evidence type="ECO:0000256" key="3">
    <source>
        <dbReference type="ARBA" id="ARBA00005383"/>
    </source>
</evidence>
<dbReference type="GO" id="GO:0000785">
    <property type="term" value="C:chromatin"/>
    <property type="evidence" value="ECO:0007669"/>
    <property type="project" value="TreeGrafter"/>
</dbReference>
<proteinExistence type="inferred from homology"/>
<dbReference type="PROSITE" id="PS50800">
    <property type="entry name" value="SAP"/>
    <property type="match status" value="1"/>
</dbReference>
<feature type="region of interest" description="Disordered" evidence="11">
    <location>
        <begin position="450"/>
        <end position="597"/>
    </location>
</feature>
<dbReference type="InterPro" id="IPR004181">
    <property type="entry name" value="Znf_MIZ"/>
</dbReference>
<dbReference type="GO" id="GO:0061665">
    <property type="term" value="F:SUMO ligase activity"/>
    <property type="evidence" value="ECO:0007669"/>
    <property type="project" value="TreeGrafter"/>
</dbReference>
<dbReference type="RefSeq" id="XP_033598530.1">
    <property type="nucleotide sequence ID" value="XM_033747276.1"/>
</dbReference>
<evidence type="ECO:0000256" key="2">
    <source>
        <dbReference type="ARBA" id="ARBA00004718"/>
    </source>
</evidence>
<evidence type="ECO:0000256" key="8">
    <source>
        <dbReference type="ARBA" id="ARBA00022833"/>
    </source>
</evidence>
<evidence type="ECO:0000256" key="11">
    <source>
        <dbReference type="SAM" id="MobiDB-lite"/>
    </source>
</evidence>
<dbReference type="UniPathway" id="UPA00886"/>
<dbReference type="InterPro" id="IPR023321">
    <property type="entry name" value="PINIT"/>
</dbReference>
<keyword evidence="6 10" id="KW-0863">Zinc-finger</keyword>
<feature type="compositionally biased region" description="Low complexity" evidence="11">
    <location>
        <begin position="519"/>
        <end position="536"/>
    </location>
</feature>
<dbReference type="GO" id="GO:0016925">
    <property type="term" value="P:protein sumoylation"/>
    <property type="evidence" value="ECO:0007669"/>
    <property type="project" value="UniProtKB-UniPathway"/>
</dbReference>
<evidence type="ECO:0000313" key="16">
    <source>
        <dbReference type="Proteomes" id="UP000799437"/>
    </source>
</evidence>
<dbReference type="InterPro" id="IPR036361">
    <property type="entry name" value="SAP_dom_sf"/>
</dbReference>
<evidence type="ECO:0000259" key="14">
    <source>
        <dbReference type="PROSITE" id="PS51466"/>
    </source>
</evidence>
<gene>
    <name evidence="15" type="ORF">EJ05DRAFT_502543</name>
</gene>
<dbReference type="Pfam" id="PF14324">
    <property type="entry name" value="PINIT"/>
    <property type="match status" value="1"/>
</dbReference>
<dbReference type="Proteomes" id="UP000799437">
    <property type="component" value="Unassembled WGS sequence"/>
</dbReference>
<organism evidence="15 16">
    <name type="scientific">Pseudovirgaria hyperparasitica</name>
    <dbReference type="NCBI Taxonomy" id="470096"/>
    <lineage>
        <taxon>Eukaryota</taxon>
        <taxon>Fungi</taxon>
        <taxon>Dikarya</taxon>
        <taxon>Ascomycota</taxon>
        <taxon>Pezizomycotina</taxon>
        <taxon>Dothideomycetes</taxon>
        <taxon>Dothideomycetes incertae sedis</taxon>
        <taxon>Acrospermales</taxon>
        <taxon>Acrospermaceae</taxon>
        <taxon>Pseudovirgaria</taxon>
    </lineage>
</organism>
<feature type="domain" description="SP-RING-type" evidence="13">
    <location>
        <begin position="300"/>
        <end position="381"/>
    </location>
</feature>
<protein>
    <recommendedName>
        <fullName evidence="17">E3 SUMO-protein ligase PIAS1</fullName>
    </recommendedName>
</protein>
<evidence type="ECO:0008006" key="17">
    <source>
        <dbReference type="Google" id="ProtNLM"/>
    </source>
</evidence>
<evidence type="ECO:0000256" key="7">
    <source>
        <dbReference type="ARBA" id="ARBA00022786"/>
    </source>
</evidence>
<dbReference type="PANTHER" id="PTHR10782:SF4">
    <property type="entry name" value="TONALLI, ISOFORM E"/>
    <property type="match status" value="1"/>
</dbReference>
<reference evidence="15" key="1">
    <citation type="journal article" date="2020" name="Stud. Mycol.">
        <title>101 Dothideomycetes genomes: a test case for predicting lifestyles and emergence of pathogens.</title>
        <authorList>
            <person name="Haridas S."/>
            <person name="Albert R."/>
            <person name="Binder M."/>
            <person name="Bloem J."/>
            <person name="Labutti K."/>
            <person name="Salamov A."/>
            <person name="Andreopoulos B."/>
            <person name="Baker S."/>
            <person name="Barry K."/>
            <person name="Bills G."/>
            <person name="Bluhm B."/>
            <person name="Cannon C."/>
            <person name="Castanera R."/>
            <person name="Culley D."/>
            <person name="Daum C."/>
            <person name="Ezra D."/>
            <person name="Gonzalez J."/>
            <person name="Henrissat B."/>
            <person name="Kuo A."/>
            <person name="Liang C."/>
            <person name="Lipzen A."/>
            <person name="Lutzoni F."/>
            <person name="Magnuson J."/>
            <person name="Mondo S."/>
            <person name="Nolan M."/>
            <person name="Ohm R."/>
            <person name="Pangilinan J."/>
            <person name="Park H.-J."/>
            <person name="Ramirez L."/>
            <person name="Alfaro M."/>
            <person name="Sun H."/>
            <person name="Tritt A."/>
            <person name="Yoshinaga Y."/>
            <person name="Zwiers L.-H."/>
            <person name="Turgeon B."/>
            <person name="Goodwin S."/>
            <person name="Spatafora J."/>
            <person name="Crous P."/>
            <person name="Grigoriev I."/>
        </authorList>
    </citation>
    <scope>NUCLEOTIDE SEQUENCE</scope>
    <source>
        <strain evidence="15">CBS 121739</strain>
    </source>
</reference>
<dbReference type="Gene3D" id="1.10.720.30">
    <property type="entry name" value="SAP domain"/>
    <property type="match status" value="1"/>
</dbReference>
<dbReference type="GeneID" id="54488330"/>
<dbReference type="GO" id="GO:0008270">
    <property type="term" value="F:zinc ion binding"/>
    <property type="evidence" value="ECO:0007669"/>
    <property type="project" value="UniProtKB-KW"/>
</dbReference>
<name>A0A6A6W1R0_9PEZI</name>
<dbReference type="Gene3D" id="2.60.120.780">
    <property type="entry name" value="PINIT domain"/>
    <property type="match status" value="1"/>
</dbReference>
<dbReference type="SMART" id="SM00513">
    <property type="entry name" value="SAP"/>
    <property type="match status" value="1"/>
</dbReference>
<dbReference type="InterPro" id="IPR013083">
    <property type="entry name" value="Znf_RING/FYVE/PHD"/>
</dbReference>
<feature type="domain" description="SAP" evidence="12">
    <location>
        <begin position="19"/>
        <end position="53"/>
    </location>
</feature>
<comment type="subcellular location">
    <subcellularLocation>
        <location evidence="1">Nucleus</location>
    </subcellularLocation>
</comment>
<feature type="compositionally biased region" description="Pro residues" evidence="11">
    <location>
        <begin position="560"/>
        <end position="569"/>
    </location>
</feature>
<evidence type="ECO:0000256" key="9">
    <source>
        <dbReference type="ARBA" id="ARBA00023242"/>
    </source>
</evidence>
<keyword evidence="7" id="KW-0833">Ubl conjugation pathway</keyword>
<keyword evidence="5" id="KW-0479">Metal-binding</keyword>
<feature type="domain" description="PINIT" evidence="14">
    <location>
        <begin position="107"/>
        <end position="271"/>
    </location>
</feature>
<dbReference type="Gene3D" id="3.30.40.10">
    <property type="entry name" value="Zinc/RING finger domain, C3HC4 (zinc finger)"/>
    <property type="match status" value="1"/>
</dbReference>
<evidence type="ECO:0000256" key="5">
    <source>
        <dbReference type="ARBA" id="ARBA00022723"/>
    </source>
</evidence>
<evidence type="ECO:0000256" key="1">
    <source>
        <dbReference type="ARBA" id="ARBA00004123"/>
    </source>
</evidence>
<evidence type="ECO:0000256" key="6">
    <source>
        <dbReference type="ARBA" id="ARBA00022771"/>
    </source>
</evidence>
<sequence>MATAGPGLASHAQALTQRIQRFTNPELKEICRSENLQVSGTKAVLQRRIGDHISLLVAEGNAIRFGNLRKRIYDIAGGPPPAPIHSTMPPHAPHGRTVANSQYGPPLPASGRSQFHSRMMFKDSPFITRQQLLAQPLHLSATPSGKGSSSTPITLTGEIALRFKTEGDLKILIYAAPDSPLGGQYTHTLVDIAFPQHIEVRVNGDEVRHNFKGLKNKPGSTKPADITDKVRKNEGYKNTLTVTYAYTDKASHPPSPTKQKWVFEAHLVRKHTAESLAKRIEQKGVFTKEKVLRDMQRKAEDPDIIATSSVMSLKDPVSASRITLPCRSNVCSHNGCFDATSFLQLQEQAPTWACPLCNKAISYEALAIDQYFQEILQKTSISTEQVTIEPDGRWHTGATETPNTRSNGKQPMQTNYDDEDSDDLVEITDLYIKPASLLIKDEAFDRPSNALLASTPPMSARVSAAPGTGSGTPRSGGNGNKRKIEVIDLTFSSDEEAPPPKRPAADATRRSMNGLNSPYTNGSSGRTSNGSTSYSTHAHSRPSNTGMPYRERSHHAYTPPTLPPPPPQTIPRASDYSSANYRSPPPAHRSYYSPQQY</sequence>
<dbReference type="InterPro" id="IPR038654">
    <property type="entry name" value="PINIT_sf"/>
</dbReference>
<feature type="compositionally biased region" description="Polar residues" evidence="11">
    <location>
        <begin position="398"/>
        <end position="415"/>
    </location>
</feature>
<dbReference type="Pfam" id="PF02037">
    <property type="entry name" value="SAP"/>
    <property type="match status" value="1"/>
</dbReference>
<dbReference type="OrthoDB" id="28127at2759"/>
<dbReference type="InterPro" id="IPR031141">
    <property type="entry name" value="SIZ1/2_SP-RING"/>
</dbReference>
<keyword evidence="16" id="KW-1185">Reference proteome</keyword>